<feature type="compositionally biased region" description="Basic and acidic residues" evidence="2">
    <location>
        <begin position="176"/>
        <end position="187"/>
    </location>
</feature>
<evidence type="ECO:0000256" key="1">
    <source>
        <dbReference type="SAM" id="Coils"/>
    </source>
</evidence>
<keyword evidence="1" id="KW-0175">Coiled coil</keyword>
<sequence length="405" mass="48134">MDVQDTLAGIRREKKGHYSYDKLIELTLEPKSMSTILAANEWFMDQCKDVQYLSEDKRKFLDRDAFTVVLERLIRSKRRSPSVPVWRELFYAVYRESGKQHAPSKNDHPVISPTQDRNVDSDVDRIDDEAQQRLEPSVVAKPRSSGKRRSKKRKLGAETRLSRNEEETIQLAGESQKPEHVQNERALEPTQDYDIENAQTEIPQEYEEKKPAHHEKKRLTAHSRNSLSAIRNQETIAKVQEARAEADKELETEYLNSLEHSKEFRLQEAKKHFKKLHEVDKRIHDDFERQHEAQITEYKQRLQEILAKNKEELHQHLKQIQVHREKIITERMEKVQERLRKEKELMRLTEEIEDKQQDIRFARNTLSRLHDSTKRERVAKQIKRQEIDYARLEAQSLRILGMQAK</sequence>
<feature type="compositionally biased region" description="Basic and acidic residues" evidence="2">
    <location>
        <begin position="117"/>
        <end position="132"/>
    </location>
</feature>
<reference evidence="3" key="1">
    <citation type="submission" date="2021-01" db="EMBL/GenBank/DDBJ databases">
        <authorList>
            <person name="Corre E."/>
            <person name="Pelletier E."/>
            <person name="Niang G."/>
            <person name="Scheremetjew M."/>
            <person name="Finn R."/>
            <person name="Kale V."/>
            <person name="Holt S."/>
            <person name="Cochrane G."/>
            <person name="Meng A."/>
            <person name="Brown T."/>
            <person name="Cohen L."/>
        </authorList>
    </citation>
    <scope>NUCLEOTIDE SEQUENCE</scope>
    <source>
        <strain evidence="3">CCMP622</strain>
    </source>
</reference>
<dbReference type="AlphaFoldDB" id="A0A7S2TPM0"/>
<evidence type="ECO:0000313" key="3">
    <source>
        <dbReference type="EMBL" id="CAD9762399.1"/>
    </source>
</evidence>
<feature type="region of interest" description="Disordered" evidence="2">
    <location>
        <begin position="97"/>
        <end position="228"/>
    </location>
</feature>
<proteinExistence type="predicted"/>
<accession>A0A7S2TPM0</accession>
<name>A0A7S2TPM0_9EUKA</name>
<feature type="compositionally biased region" description="Basic and acidic residues" evidence="2">
    <location>
        <begin position="97"/>
        <end position="108"/>
    </location>
</feature>
<feature type="compositionally biased region" description="Basic residues" evidence="2">
    <location>
        <begin position="211"/>
        <end position="221"/>
    </location>
</feature>
<feature type="compositionally biased region" description="Basic and acidic residues" evidence="2">
    <location>
        <begin position="155"/>
        <end position="166"/>
    </location>
</feature>
<feature type="compositionally biased region" description="Basic residues" evidence="2">
    <location>
        <begin position="144"/>
        <end position="154"/>
    </location>
</feature>
<feature type="coiled-coil region" evidence="1">
    <location>
        <begin position="288"/>
        <end position="395"/>
    </location>
</feature>
<protein>
    <submittedName>
        <fullName evidence="3">Uncharacterized protein</fullName>
    </submittedName>
</protein>
<gene>
    <name evidence="3" type="ORF">LSP00402_LOCUS9149</name>
</gene>
<dbReference type="EMBL" id="HBHP01014668">
    <property type="protein sequence ID" value="CAD9762399.1"/>
    <property type="molecule type" value="Transcribed_RNA"/>
</dbReference>
<organism evidence="3">
    <name type="scientific">Lotharella oceanica</name>
    <dbReference type="NCBI Taxonomy" id="641309"/>
    <lineage>
        <taxon>Eukaryota</taxon>
        <taxon>Sar</taxon>
        <taxon>Rhizaria</taxon>
        <taxon>Cercozoa</taxon>
        <taxon>Chlorarachniophyceae</taxon>
        <taxon>Lotharella</taxon>
    </lineage>
</organism>
<evidence type="ECO:0000256" key="2">
    <source>
        <dbReference type="SAM" id="MobiDB-lite"/>
    </source>
</evidence>